<evidence type="ECO:0000313" key="1">
    <source>
        <dbReference type="EMBL" id="CAD8090779.1"/>
    </source>
</evidence>
<sequence>MMEQEIFKLIQIPIPISNQTLLLDTNYILDQEKKVILLNIKSGQKWEIEYQIRLDQITGISKYRENTYYLVEQFQNAAQIYRIIITNKMVMVKLMYKTEMQRFCYQLNDLKDRRMQQHKARIRSGYFKYSEVYISLYNCGLLPAMQNLTKCKNQDCGFLNDYFIKVNKDIVEISKENSLLSLDELVEQEEEMILQRIKLPGQCTQLRNGLLKVGDHLFQLQS</sequence>
<protein>
    <submittedName>
        <fullName evidence="1">Uncharacterized protein</fullName>
    </submittedName>
</protein>
<dbReference type="AlphaFoldDB" id="A0A8S1NHM0"/>
<dbReference type="Proteomes" id="UP000692954">
    <property type="component" value="Unassembled WGS sequence"/>
</dbReference>
<keyword evidence="2" id="KW-1185">Reference proteome</keyword>
<reference evidence="1" key="1">
    <citation type="submission" date="2021-01" db="EMBL/GenBank/DDBJ databases">
        <authorList>
            <consortium name="Genoscope - CEA"/>
            <person name="William W."/>
        </authorList>
    </citation>
    <scope>NUCLEOTIDE SEQUENCE</scope>
</reference>
<gene>
    <name evidence="1" type="ORF">PSON_ATCC_30995.1.T0560186</name>
</gene>
<proteinExistence type="predicted"/>
<dbReference type="EMBL" id="CAJJDN010000056">
    <property type="protein sequence ID" value="CAD8090779.1"/>
    <property type="molecule type" value="Genomic_DNA"/>
</dbReference>
<comment type="caution">
    <text evidence="1">The sequence shown here is derived from an EMBL/GenBank/DDBJ whole genome shotgun (WGS) entry which is preliminary data.</text>
</comment>
<organism evidence="1 2">
    <name type="scientific">Paramecium sonneborni</name>
    <dbReference type="NCBI Taxonomy" id="65129"/>
    <lineage>
        <taxon>Eukaryota</taxon>
        <taxon>Sar</taxon>
        <taxon>Alveolata</taxon>
        <taxon>Ciliophora</taxon>
        <taxon>Intramacronucleata</taxon>
        <taxon>Oligohymenophorea</taxon>
        <taxon>Peniculida</taxon>
        <taxon>Parameciidae</taxon>
        <taxon>Paramecium</taxon>
    </lineage>
</organism>
<evidence type="ECO:0000313" key="2">
    <source>
        <dbReference type="Proteomes" id="UP000692954"/>
    </source>
</evidence>
<dbReference type="OrthoDB" id="294216at2759"/>
<accession>A0A8S1NHM0</accession>
<name>A0A8S1NHM0_9CILI</name>